<evidence type="ECO:0000313" key="4">
    <source>
        <dbReference type="EMBL" id="MBO2990175.1"/>
    </source>
</evidence>
<dbReference type="PANTHER" id="PTHR11092:SF0">
    <property type="entry name" value="EPIMERASE FAMILY PROTEIN SDR39U1"/>
    <property type="match status" value="1"/>
</dbReference>
<protein>
    <submittedName>
        <fullName evidence="4">TIGR01777 family oxidoreductase</fullName>
    </submittedName>
</protein>
<accession>A0A939QG10</accession>
<dbReference type="AlphaFoldDB" id="A0A939QG10"/>
<reference evidence="4" key="1">
    <citation type="submission" date="2021-03" db="EMBL/GenBank/DDBJ databases">
        <title>Leucobacter chromiisoli sp. nov., isolated from chromium-containing soil of chemical plant.</title>
        <authorList>
            <person name="Xu Z."/>
        </authorList>
    </citation>
    <scope>NUCLEOTIDE SEQUENCE</scope>
    <source>
        <strain evidence="4">K 70/01</strain>
    </source>
</reference>
<evidence type="ECO:0000259" key="2">
    <source>
        <dbReference type="Pfam" id="PF01370"/>
    </source>
</evidence>
<dbReference type="InterPro" id="IPR010099">
    <property type="entry name" value="SDR39U1"/>
</dbReference>
<dbReference type="EMBL" id="JAGFBF010000005">
    <property type="protein sequence ID" value="MBO2990175.1"/>
    <property type="molecule type" value="Genomic_DNA"/>
</dbReference>
<feature type="domain" description="DUF1731" evidence="3">
    <location>
        <begin position="248"/>
        <end position="293"/>
    </location>
</feature>
<evidence type="ECO:0000256" key="1">
    <source>
        <dbReference type="ARBA" id="ARBA00009353"/>
    </source>
</evidence>
<dbReference type="Proteomes" id="UP000668403">
    <property type="component" value="Unassembled WGS sequence"/>
</dbReference>
<dbReference type="RefSeq" id="WP_208238943.1">
    <property type="nucleotide sequence ID" value="NZ_BAAAQU010000002.1"/>
</dbReference>
<dbReference type="InterPro" id="IPR036291">
    <property type="entry name" value="NAD(P)-bd_dom_sf"/>
</dbReference>
<dbReference type="Pfam" id="PF01370">
    <property type="entry name" value="Epimerase"/>
    <property type="match status" value="1"/>
</dbReference>
<comment type="caution">
    <text evidence="4">The sequence shown here is derived from an EMBL/GenBank/DDBJ whole genome shotgun (WGS) entry which is preliminary data.</text>
</comment>
<dbReference type="SUPFAM" id="SSF51735">
    <property type="entry name" value="NAD(P)-binding Rossmann-fold domains"/>
    <property type="match status" value="1"/>
</dbReference>
<dbReference type="Pfam" id="PF08338">
    <property type="entry name" value="DUF1731"/>
    <property type="match status" value="1"/>
</dbReference>
<proteinExistence type="inferred from homology"/>
<feature type="domain" description="NAD-dependent epimerase/dehydratase" evidence="2">
    <location>
        <begin position="3"/>
        <end position="217"/>
    </location>
</feature>
<sequence>MRIVIGGASGMIGTALQQELRARGDEAIALVRRPARRPEERTWNPGERSLDPAHLAGADAVVNLSGASLSKLPWTRAYREEILNSRVDATATLTSALRTLAEAGDAVPTFVSGSAVGIYGDRPGETLDERSVRGDGFLADVVDRWEREARSAPAATRLALIRTGIVMGDGGAGRVLRRIARLGLAGPIGPGTQHWPWVSLRDEVAAIIHLIDGDREGVVNAVGPEPATAAEIVRAVAGAAHRPYWAPLPAPILAGVLGTGGREMLLSDQRTRPAVLESTGFEFRHHTIEAAIRSELALRA</sequence>
<dbReference type="NCBIfam" id="TIGR01777">
    <property type="entry name" value="yfcH"/>
    <property type="match status" value="1"/>
</dbReference>
<organism evidence="4 5">
    <name type="scientific">Leucobacter tardus</name>
    <dbReference type="NCBI Taxonomy" id="501483"/>
    <lineage>
        <taxon>Bacteria</taxon>
        <taxon>Bacillati</taxon>
        <taxon>Actinomycetota</taxon>
        <taxon>Actinomycetes</taxon>
        <taxon>Micrococcales</taxon>
        <taxon>Microbacteriaceae</taxon>
        <taxon>Leucobacter</taxon>
    </lineage>
</organism>
<dbReference type="Gene3D" id="3.40.50.720">
    <property type="entry name" value="NAD(P)-binding Rossmann-like Domain"/>
    <property type="match status" value="1"/>
</dbReference>
<keyword evidence="5" id="KW-1185">Reference proteome</keyword>
<gene>
    <name evidence="4" type="ORF">J4H85_09255</name>
</gene>
<evidence type="ECO:0000259" key="3">
    <source>
        <dbReference type="Pfam" id="PF08338"/>
    </source>
</evidence>
<dbReference type="InterPro" id="IPR013549">
    <property type="entry name" value="DUF1731"/>
</dbReference>
<dbReference type="InterPro" id="IPR001509">
    <property type="entry name" value="Epimerase_deHydtase"/>
</dbReference>
<evidence type="ECO:0000313" key="5">
    <source>
        <dbReference type="Proteomes" id="UP000668403"/>
    </source>
</evidence>
<dbReference type="PANTHER" id="PTHR11092">
    <property type="entry name" value="SUGAR NUCLEOTIDE EPIMERASE RELATED"/>
    <property type="match status" value="1"/>
</dbReference>
<comment type="similarity">
    <text evidence="1">Belongs to the NAD(P)-dependent epimerase/dehydratase family. SDR39U1 subfamily.</text>
</comment>
<name>A0A939QG10_9MICO</name>